<dbReference type="InterPro" id="IPR036514">
    <property type="entry name" value="SGNH_hydro_sf"/>
</dbReference>
<dbReference type="PANTHER" id="PTHR45642">
    <property type="entry name" value="GDSL ESTERASE/LIPASE EXL3"/>
    <property type="match status" value="1"/>
</dbReference>
<dbReference type="GO" id="GO:0005576">
    <property type="term" value="C:extracellular region"/>
    <property type="evidence" value="ECO:0007669"/>
    <property type="project" value="TreeGrafter"/>
</dbReference>
<dbReference type="InterPro" id="IPR035669">
    <property type="entry name" value="SGNH_plant_lipase-like"/>
</dbReference>
<feature type="transmembrane region" description="Helical" evidence="2">
    <location>
        <begin position="15"/>
        <end position="34"/>
    </location>
</feature>
<keyword evidence="4" id="KW-1185">Reference proteome</keyword>
<reference evidence="3" key="1">
    <citation type="submission" date="2022-08" db="EMBL/GenBank/DDBJ databases">
        <authorList>
            <person name="Gutierrez-Valencia J."/>
        </authorList>
    </citation>
    <scope>NUCLEOTIDE SEQUENCE</scope>
</reference>
<organism evidence="3 4">
    <name type="scientific">Linum tenue</name>
    <dbReference type="NCBI Taxonomy" id="586396"/>
    <lineage>
        <taxon>Eukaryota</taxon>
        <taxon>Viridiplantae</taxon>
        <taxon>Streptophyta</taxon>
        <taxon>Embryophyta</taxon>
        <taxon>Tracheophyta</taxon>
        <taxon>Spermatophyta</taxon>
        <taxon>Magnoliopsida</taxon>
        <taxon>eudicotyledons</taxon>
        <taxon>Gunneridae</taxon>
        <taxon>Pentapetalae</taxon>
        <taxon>rosids</taxon>
        <taxon>fabids</taxon>
        <taxon>Malpighiales</taxon>
        <taxon>Linaceae</taxon>
        <taxon>Linum</taxon>
    </lineage>
</organism>
<keyword evidence="2" id="KW-1133">Transmembrane helix</keyword>
<accession>A0AAV0I832</accession>
<comment type="similarity">
    <text evidence="1">Belongs to the 'GDSL' lipolytic enzyme family.</text>
</comment>
<dbReference type="SUPFAM" id="SSF52266">
    <property type="entry name" value="SGNH hydrolase"/>
    <property type="match status" value="1"/>
</dbReference>
<dbReference type="FunFam" id="3.40.50.1110:FF:000003">
    <property type="entry name" value="GDSL esterase/lipase APG"/>
    <property type="match status" value="1"/>
</dbReference>
<keyword evidence="2" id="KW-0472">Membrane</keyword>
<dbReference type="InterPro" id="IPR001087">
    <property type="entry name" value="GDSL"/>
</dbReference>
<protein>
    <recommendedName>
        <fullName evidence="5">GDSL esterase/lipase EXL3</fullName>
    </recommendedName>
</protein>
<evidence type="ECO:0000256" key="2">
    <source>
        <dbReference type="SAM" id="Phobius"/>
    </source>
</evidence>
<evidence type="ECO:0008006" key="5">
    <source>
        <dbReference type="Google" id="ProtNLM"/>
    </source>
</evidence>
<dbReference type="PANTHER" id="PTHR45642:SF95">
    <property type="entry name" value="GDSL-LIKE LIPASE_ACYLHYDROLASE FAMILY PROTEIN, EXPRESSED"/>
    <property type="match status" value="1"/>
</dbReference>
<keyword evidence="2" id="KW-0812">Transmembrane</keyword>
<dbReference type="Proteomes" id="UP001154282">
    <property type="component" value="Unassembled WGS sequence"/>
</dbReference>
<name>A0AAV0I832_9ROSI</name>
<evidence type="ECO:0000256" key="1">
    <source>
        <dbReference type="ARBA" id="ARBA00008668"/>
    </source>
</evidence>
<dbReference type="AlphaFoldDB" id="A0AAV0I832"/>
<dbReference type="Pfam" id="PF00657">
    <property type="entry name" value="Lipase_GDSL"/>
    <property type="match status" value="1"/>
</dbReference>
<gene>
    <name evidence="3" type="ORF">LITE_LOCUS7693</name>
</gene>
<proteinExistence type="inferred from homology"/>
<dbReference type="EMBL" id="CAMGYJ010000003">
    <property type="protein sequence ID" value="CAI0392814.1"/>
    <property type="molecule type" value="Genomic_DNA"/>
</dbReference>
<sequence>MDTHQLISNMMLRNFYSVMVITTTCVSVVVFPVISNAAGAPKKKSAPAILVFGDSIVDPGNNNHVATIVKCDFPPYGRDFVGAKPTGRFCNGKVPSDFAANILGLKELVPAYLDPTLTLQDLATGVSFASGGSGYDPLTARIVSVLSLSDQVELFKEYLNKIRQGMGEEAAATIISQSAYLICVGSDDIANTYFSTPTRRLHYDINAYTDLMARYASTFYEELYRIGARRIGVLSLPPIGCLPSQRTSGGGPNRSCSNSSNQAAQLFNSKLSAVLDSLSKTHPDALFVYLDVYNRLTSIIHNPIRYGFEVVVKGCCGTGTIEASILCTSVSDSHTCKDASKYLFWDSYHPSEKGYGILSDMVINEFAARFM</sequence>
<dbReference type="Gene3D" id="3.40.50.1110">
    <property type="entry name" value="SGNH hydrolase"/>
    <property type="match status" value="1"/>
</dbReference>
<evidence type="ECO:0000313" key="4">
    <source>
        <dbReference type="Proteomes" id="UP001154282"/>
    </source>
</evidence>
<comment type="caution">
    <text evidence="3">The sequence shown here is derived from an EMBL/GenBank/DDBJ whole genome shotgun (WGS) entry which is preliminary data.</text>
</comment>
<dbReference type="GO" id="GO:0016788">
    <property type="term" value="F:hydrolase activity, acting on ester bonds"/>
    <property type="evidence" value="ECO:0007669"/>
    <property type="project" value="InterPro"/>
</dbReference>
<evidence type="ECO:0000313" key="3">
    <source>
        <dbReference type="EMBL" id="CAI0392814.1"/>
    </source>
</evidence>
<dbReference type="CDD" id="cd01837">
    <property type="entry name" value="SGNH_plant_lipase_like"/>
    <property type="match status" value="1"/>
</dbReference>
<dbReference type="InterPro" id="IPR050592">
    <property type="entry name" value="GDSL_lipolytic_enzyme"/>
</dbReference>